<accession>A0AAD9TW92</accession>
<dbReference type="EMBL" id="JANJYI010000007">
    <property type="protein sequence ID" value="KAK2643342.1"/>
    <property type="molecule type" value="Genomic_DNA"/>
</dbReference>
<organism evidence="1 2">
    <name type="scientific">Dipteronia dyeriana</name>
    <dbReference type="NCBI Taxonomy" id="168575"/>
    <lineage>
        <taxon>Eukaryota</taxon>
        <taxon>Viridiplantae</taxon>
        <taxon>Streptophyta</taxon>
        <taxon>Embryophyta</taxon>
        <taxon>Tracheophyta</taxon>
        <taxon>Spermatophyta</taxon>
        <taxon>Magnoliopsida</taxon>
        <taxon>eudicotyledons</taxon>
        <taxon>Gunneridae</taxon>
        <taxon>Pentapetalae</taxon>
        <taxon>rosids</taxon>
        <taxon>malvids</taxon>
        <taxon>Sapindales</taxon>
        <taxon>Sapindaceae</taxon>
        <taxon>Hippocastanoideae</taxon>
        <taxon>Acereae</taxon>
        <taxon>Dipteronia</taxon>
    </lineage>
</organism>
<proteinExistence type="predicted"/>
<reference evidence="1" key="1">
    <citation type="journal article" date="2023" name="Plant J.">
        <title>Genome sequences and population genomics provide insights into the demographic history, inbreeding, and mutation load of two 'living fossil' tree species of Dipteronia.</title>
        <authorList>
            <person name="Feng Y."/>
            <person name="Comes H.P."/>
            <person name="Chen J."/>
            <person name="Zhu S."/>
            <person name="Lu R."/>
            <person name="Zhang X."/>
            <person name="Li P."/>
            <person name="Qiu J."/>
            <person name="Olsen K.M."/>
            <person name="Qiu Y."/>
        </authorList>
    </citation>
    <scope>NUCLEOTIDE SEQUENCE</scope>
    <source>
        <strain evidence="1">KIB01</strain>
    </source>
</reference>
<protein>
    <submittedName>
        <fullName evidence="1">Uncharacterized protein</fullName>
    </submittedName>
</protein>
<name>A0AAD9TW92_9ROSI</name>
<keyword evidence="2" id="KW-1185">Reference proteome</keyword>
<dbReference type="Proteomes" id="UP001280121">
    <property type="component" value="Unassembled WGS sequence"/>
</dbReference>
<dbReference type="AlphaFoldDB" id="A0AAD9TW92"/>
<evidence type="ECO:0000313" key="1">
    <source>
        <dbReference type="EMBL" id="KAK2643342.1"/>
    </source>
</evidence>
<sequence>MLFSRPMKKSRCWASMAMTEKPKRASETDVSYGGRLANAILSGGDDDHARCLADELELPIPLNDGLDWGF</sequence>
<evidence type="ECO:0000313" key="2">
    <source>
        <dbReference type="Proteomes" id="UP001280121"/>
    </source>
</evidence>
<gene>
    <name evidence="1" type="ORF">Ddye_025105</name>
</gene>
<comment type="caution">
    <text evidence="1">The sequence shown here is derived from an EMBL/GenBank/DDBJ whole genome shotgun (WGS) entry which is preliminary data.</text>
</comment>